<name>A0ABP3Q4B1_9PROT</name>
<proteinExistence type="predicted"/>
<feature type="domain" description="Methyltransferase FkbM" evidence="1">
    <location>
        <begin position="51"/>
        <end position="216"/>
    </location>
</feature>
<keyword evidence="3" id="KW-1185">Reference proteome</keyword>
<evidence type="ECO:0000259" key="1">
    <source>
        <dbReference type="Pfam" id="PF05050"/>
    </source>
</evidence>
<dbReference type="Pfam" id="PF05050">
    <property type="entry name" value="Methyltransf_21"/>
    <property type="match status" value="1"/>
</dbReference>
<dbReference type="RefSeq" id="WP_166936952.1">
    <property type="nucleotide sequence ID" value="NZ_BAAADD010000008.1"/>
</dbReference>
<protein>
    <recommendedName>
        <fullName evidence="1">Methyltransferase FkbM domain-containing protein</fullName>
    </recommendedName>
</protein>
<dbReference type="SUPFAM" id="SSF53335">
    <property type="entry name" value="S-adenosyl-L-methionine-dependent methyltransferases"/>
    <property type="match status" value="1"/>
</dbReference>
<gene>
    <name evidence="2" type="ORF">GCM10008942_30920</name>
</gene>
<dbReference type="Proteomes" id="UP001499951">
    <property type="component" value="Unassembled WGS sequence"/>
</dbReference>
<dbReference type="EMBL" id="BAAADD010000008">
    <property type="protein sequence ID" value="GAA0579849.1"/>
    <property type="molecule type" value="Genomic_DNA"/>
</dbReference>
<accession>A0ABP3Q4B1</accession>
<reference evidence="3" key="1">
    <citation type="journal article" date="2019" name="Int. J. Syst. Evol. Microbiol.">
        <title>The Global Catalogue of Microorganisms (GCM) 10K type strain sequencing project: providing services to taxonomists for standard genome sequencing and annotation.</title>
        <authorList>
            <consortium name="The Broad Institute Genomics Platform"/>
            <consortium name="The Broad Institute Genome Sequencing Center for Infectious Disease"/>
            <person name="Wu L."/>
            <person name="Ma J."/>
        </authorList>
    </citation>
    <scope>NUCLEOTIDE SEQUENCE [LARGE SCALE GENOMIC DNA]</scope>
    <source>
        <strain evidence="3">JCM 15089</strain>
    </source>
</reference>
<evidence type="ECO:0000313" key="3">
    <source>
        <dbReference type="Proteomes" id="UP001499951"/>
    </source>
</evidence>
<evidence type="ECO:0000313" key="2">
    <source>
        <dbReference type="EMBL" id="GAA0579849.1"/>
    </source>
</evidence>
<sequence length="252" mass="27490">MSIKGIVQNAINATGFDIVRARVRDGEIMTGLFEVFLEYFILAQGKGSILQVGANDGVRADPVSGLIRKYDLDAVLIEPLPDMFEDLQKNYLGCANVRFENVAISTKDGTAALFRIKRDCNSVPDWAHGIASFDKNHLLRLANAPDVADRKSFGEAIEPVSVPVTTVSTIVERHPELQRMLALQIDTEGHDFVVIQSAMAAGCRPTLIHYEDRSLSLADQRACRAMLMDLGYGFVSEIGDAIAVQRGALPAA</sequence>
<comment type="caution">
    <text evidence="2">The sequence shown here is derived from an EMBL/GenBank/DDBJ whole genome shotgun (WGS) entry which is preliminary data.</text>
</comment>
<dbReference type="Gene3D" id="3.40.50.150">
    <property type="entry name" value="Vaccinia Virus protein VP39"/>
    <property type="match status" value="1"/>
</dbReference>
<organism evidence="2 3">
    <name type="scientific">Rhizomicrobium electricum</name>
    <dbReference type="NCBI Taxonomy" id="480070"/>
    <lineage>
        <taxon>Bacteria</taxon>
        <taxon>Pseudomonadati</taxon>
        <taxon>Pseudomonadota</taxon>
        <taxon>Alphaproteobacteria</taxon>
        <taxon>Micropepsales</taxon>
        <taxon>Micropepsaceae</taxon>
        <taxon>Rhizomicrobium</taxon>
    </lineage>
</organism>
<dbReference type="NCBIfam" id="TIGR01444">
    <property type="entry name" value="fkbM_fam"/>
    <property type="match status" value="1"/>
</dbReference>
<dbReference type="InterPro" id="IPR029063">
    <property type="entry name" value="SAM-dependent_MTases_sf"/>
</dbReference>
<dbReference type="InterPro" id="IPR006342">
    <property type="entry name" value="FkbM_mtfrase"/>
</dbReference>